<proteinExistence type="predicted"/>
<evidence type="ECO:0000256" key="1">
    <source>
        <dbReference type="SAM" id="MobiDB-lite"/>
    </source>
</evidence>
<keyword evidence="4" id="KW-1185">Reference proteome</keyword>
<evidence type="ECO:0000313" key="3">
    <source>
        <dbReference type="EMBL" id="BFF94594.1"/>
    </source>
</evidence>
<keyword evidence="2" id="KW-0732">Signal</keyword>
<name>A0AAU9FFU9_DROMD</name>
<sequence length="91" mass="9890">MQPILGLLMLCVAIYSVVAAPDTYQHIGGRRGLGDSDESLENLKWSDSVHSADTDEILKRLAAFENIGRDSNSGSDSDSDSPPTSFQLMQF</sequence>
<accession>A0AAU9FFU9</accession>
<gene>
    <name evidence="3" type="ORF">DMAD_12187</name>
</gene>
<dbReference type="EMBL" id="AP029264">
    <property type="protein sequence ID" value="BFF94594.1"/>
    <property type="molecule type" value="Genomic_DNA"/>
</dbReference>
<dbReference type="Proteomes" id="UP001500889">
    <property type="component" value="Chromosome U"/>
</dbReference>
<dbReference type="AlphaFoldDB" id="A0AAU9FFU9"/>
<feature type="region of interest" description="Disordered" evidence="1">
    <location>
        <begin position="68"/>
        <end position="91"/>
    </location>
</feature>
<feature type="signal peptide" evidence="2">
    <location>
        <begin position="1"/>
        <end position="19"/>
    </location>
</feature>
<feature type="compositionally biased region" description="Polar residues" evidence="1">
    <location>
        <begin position="82"/>
        <end position="91"/>
    </location>
</feature>
<evidence type="ECO:0000256" key="2">
    <source>
        <dbReference type="SAM" id="SignalP"/>
    </source>
</evidence>
<organism evidence="3 4">
    <name type="scientific">Drosophila madeirensis</name>
    <name type="common">Fruit fly</name>
    <dbReference type="NCBI Taxonomy" id="30013"/>
    <lineage>
        <taxon>Eukaryota</taxon>
        <taxon>Metazoa</taxon>
        <taxon>Ecdysozoa</taxon>
        <taxon>Arthropoda</taxon>
        <taxon>Hexapoda</taxon>
        <taxon>Insecta</taxon>
        <taxon>Pterygota</taxon>
        <taxon>Neoptera</taxon>
        <taxon>Endopterygota</taxon>
        <taxon>Diptera</taxon>
        <taxon>Brachycera</taxon>
        <taxon>Muscomorpha</taxon>
        <taxon>Ephydroidea</taxon>
        <taxon>Drosophilidae</taxon>
        <taxon>Drosophila</taxon>
        <taxon>Sophophora</taxon>
    </lineage>
</organism>
<reference evidence="3 4" key="1">
    <citation type="submission" date="2024-02" db="EMBL/GenBank/DDBJ databases">
        <title>A chromosome-level genome assembly of Drosophila madeirensis, a fruit fly species endemic to Madeira island.</title>
        <authorList>
            <person name="Tomihara K."/>
            <person name="Llopart A."/>
            <person name="Yamamoto D."/>
        </authorList>
    </citation>
    <scope>NUCLEOTIDE SEQUENCE [LARGE SCALE GENOMIC DNA]</scope>
    <source>
        <strain evidence="3 4">RF1</strain>
    </source>
</reference>
<feature type="chain" id="PRO_5043627939" evidence="2">
    <location>
        <begin position="20"/>
        <end position="91"/>
    </location>
</feature>
<protein>
    <submittedName>
        <fullName evidence="3">Uncharacterized protein</fullName>
    </submittedName>
</protein>
<evidence type="ECO:0000313" key="4">
    <source>
        <dbReference type="Proteomes" id="UP001500889"/>
    </source>
</evidence>